<accession>A0A1I8BQP4</accession>
<evidence type="ECO:0000256" key="5">
    <source>
        <dbReference type="ARBA" id="ARBA00022989"/>
    </source>
</evidence>
<name>A0A1I8BQP4_MELHA</name>
<evidence type="ECO:0000256" key="4">
    <source>
        <dbReference type="ARBA" id="ARBA00022824"/>
    </source>
</evidence>
<evidence type="ECO:0000313" key="8">
    <source>
        <dbReference type="Proteomes" id="UP000095281"/>
    </source>
</evidence>
<evidence type="ECO:0000313" key="9">
    <source>
        <dbReference type="WBParaSite" id="MhA1_Contig438.frz3.gene29"/>
    </source>
</evidence>
<dbReference type="PANTHER" id="PTHR16433">
    <property type="entry name" value="DOLICHOL-PHOSPHATE MANNOSYLTRANSFERASE SUBUNIT 3"/>
    <property type="match status" value="1"/>
</dbReference>
<evidence type="ECO:0000256" key="2">
    <source>
        <dbReference type="ARBA" id="ARBA00010430"/>
    </source>
</evidence>
<sequence>MATQLTLFFFRILPFLTFWSILLFKPSLFNSLPWLIKQRIQLLIYSPLVLFASLGIYAVLTVIYGVATFNDCKKARESLIKEVAEAKEDLRKRGIFK</sequence>
<dbReference type="Proteomes" id="UP000095281">
    <property type="component" value="Unplaced"/>
</dbReference>
<keyword evidence="8" id="KW-1185">Reference proteome</keyword>
<evidence type="ECO:0000256" key="1">
    <source>
        <dbReference type="ARBA" id="ARBA00004477"/>
    </source>
</evidence>
<evidence type="ECO:0000256" key="6">
    <source>
        <dbReference type="ARBA" id="ARBA00023136"/>
    </source>
</evidence>
<reference evidence="9" key="1">
    <citation type="submission" date="2016-11" db="UniProtKB">
        <authorList>
            <consortium name="WormBaseParasite"/>
        </authorList>
    </citation>
    <scope>IDENTIFICATION</scope>
</reference>
<comment type="subunit">
    <text evidence="7">Component of the dolichol-phosphate mannose (DPM) synthase complex.</text>
</comment>
<keyword evidence="4 7" id="KW-0256">Endoplasmic reticulum</keyword>
<keyword evidence="5 7" id="KW-1133">Transmembrane helix</keyword>
<dbReference type="WBParaSite" id="MhA1_Contig438.frz3.gene29">
    <property type="protein sequence ID" value="MhA1_Contig438.frz3.gene29"/>
    <property type="gene ID" value="MhA1_Contig438.frz3.gene29"/>
</dbReference>
<dbReference type="GO" id="GO:0033185">
    <property type="term" value="C:dolichol-phosphate-mannose synthase complex"/>
    <property type="evidence" value="ECO:0007669"/>
    <property type="project" value="TreeGrafter"/>
</dbReference>
<feature type="transmembrane region" description="Helical" evidence="7">
    <location>
        <begin position="7"/>
        <end position="24"/>
    </location>
</feature>
<organism evidence="8 9">
    <name type="scientific">Meloidogyne hapla</name>
    <name type="common">Root-knot nematode worm</name>
    <dbReference type="NCBI Taxonomy" id="6305"/>
    <lineage>
        <taxon>Eukaryota</taxon>
        <taxon>Metazoa</taxon>
        <taxon>Ecdysozoa</taxon>
        <taxon>Nematoda</taxon>
        <taxon>Chromadorea</taxon>
        <taxon>Rhabditida</taxon>
        <taxon>Tylenchina</taxon>
        <taxon>Tylenchomorpha</taxon>
        <taxon>Tylenchoidea</taxon>
        <taxon>Meloidogynidae</taxon>
        <taxon>Meloidogyninae</taxon>
        <taxon>Meloidogyne</taxon>
    </lineage>
</organism>
<dbReference type="OMA" id="FNDCKKA"/>
<dbReference type="Pfam" id="PF08285">
    <property type="entry name" value="DPM3"/>
    <property type="match status" value="1"/>
</dbReference>
<keyword evidence="6 7" id="KW-0472">Membrane</keyword>
<keyword evidence="3 7" id="KW-0812">Transmembrane</keyword>
<evidence type="ECO:0000256" key="7">
    <source>
        <dbReference type="RuleBase" id="RU365085"/>
    </source>
</evidence>
<feature type="transmembrane region" description="Helical" evidence="7">
    <location>
        <begin position="44"/>
        <end position="67"/>
    </location>
</feature>
<dbReference type="GO" id="GO:0005789">
    <property type="term" value="C:endoplasmic reticulum membrane"/>
    <property type="evidence" value="ECO:0007669"/>
    <property type="project" value="UniProtKB-SubCell"/>
</dbReference>
<comment type="similarity">
    <text evidence="2 7">Belongs to the DPM3 family.</text>
</comment>
<dbReference type="GO" id="GO:0006506">
    <property type="term" value="P:GPI anchor biosynthetic process"/>
    <property type="evidence" value="ECO:0007669"/>
    <property type="project" value="TreeGrafter"/>
</dbReference>
<protein>
    <recommendedName>
        <fullName evidence="7">Dolichol-phosphate mannosyltransferase subunit 3</fullName>
    </recommendedName>
</protein>
<comment type="function">
    <text evidence="7">Stabilizer subunit of the dolichol-phosphate mannose (DPM) synthase complex; tethers catalytic subunit to the ER.</text>
</comment>
<dbReference type="AlphaFoldDB" id="A0A1I8BQP4"/>
<comment type="pathway">
    <text evidence="7">Protein modification; protein glycosylation.</text>
</comment>
<proteinExistence type="inferred from homology"/>
<dbReference type="PANTHER" id="PTHR16433:SF0">
    <property type="entry name" value="DOLICHOL-PHOSPHATE MANNOSYLTRANSFERASE SUBUNIT 3"/>
    <property type="match status" value="1"/>
</dbReference>
<dbReference type="UniPathway" id="UPA00378"/>
<evidence type="ECO:0000256" key="3">
    <source>
        <dbReference type="ARBA" id="ARBA00022692"/>
    </source>
</evidence>
<comment type="subcellular location">
    <subcellularLocation>
        <location evidence="1 7">Endoplasmic reticulum membrane</location>
        <topology evidence="1 7">Multi-pass membrane protein</topology>
    </subcellularLocation>
</comment>
<dbReference type="InterPro" id="IPR013174">
    <property type="entry name" value="DPM3"/>
</dbReference>